<dbReference type="AlphaFoldDB" id="A0A428RWE2"/>
<evidence type="ECO:0000256" key="1">
    <source>
        <dbReference type="SAM" id="MobiDB-lite"/>
    </source>
</evidence>
<feature type="region of interest" description="Disordered" evidence="1">
    <location>
        <begin position="113"/>
        <end position="217"/>
    </location>
</feature>
<feature type="compositionally biased region" description="Basic and acidic residues" evidence="1">
    <location>
        <begin position="158"/>
        <end position="169"/>
    </location>
</feature>
<keyword evidence="3" id="KW-1185">Reference proteome</keyword>
<accession>A0A428RWE2</accession>
<protein>
    <submittedName>
        <fullName evidence="2">Uncharacterized protein</fullName>
    </submittedName>
</protein>
<reference evidence="2 3" key="1">
    <citation type="submission" date="2017-06" db="EMBL/GenBank/DDBJ databases">
        <title>Comparative genomic analysis of Ambrosia Fusariam Clade fungi.</title>
        <authorList>
            <person name="Stajich J.E."/>
            <person name="Carrillo J."/>
            <person name="Kijimoto T."/>
            <person name="Eskalen A."/>
            <person name="O'Donnell K."/>
            <person name="Kasson M."/>
        </authorList>
    </citation>
    <scope>NUCLEOTIDE SEQUENCE [LARGE SCALE GENOMIC DNA]</scope>
    <source>
        <strain evidence="2 3">NRRL62579</strain>
    </source>
</reference>
<name>A0A428RWE2_9HYPO</name>
<feature type="compositionally biased region" description="Basic and acidic residues" evidence="1">
    <location>
        <begin position="134"/>
        <end position="145"/>
    </location>
</feature>
<dbReference type="Proteomes" id="UP000287144">
    <property type="component" value="Unassembled WGS sequence"/>
</dbReference>
<feature type="compositionally biased region" description="Basic and acidic residues" evidence="1">
    <location>
        <begin position="86"/>
        <end position="100"/>
    </location>
</feature>
<proteinExistence type="predicted"/>
<evidence type="ECO:0000313" key="2">
    <source>
        <dbReference type="EMBL" id="RSL81851.1"/>
    </source>
</evidence>
<dbReference type="STRING" id="1325735.A0A428RWE2"/>
<feature type="compositionally biased region" description="Polar residues" evidence="1">
    <location>
        <begin position="198"/>
        <end position="217"/>
    </location>
</feature>
<sequence length="572" mass="63707">MDAAAKTVKELTQRILPEKPHYLSYSLDWRYHIPANESRQEQAEKLENTRLEYSTFISDADRGVLFTRSYYDMRVEPQQPPLRDVGSLKEGDEKNERSLSDYDLQASLLPTGLSNDNDWKISSPSSDSTSELPSDQKRNIDHAGEKPGSWPNTLGESDGERPGGSHTLHEVVPAVPPTDSEYASAPAMGSEFGRLSKGSDQVATQSTQNPAEQDISDTATEYSEVSTTANSRKQTYVQTQTRISEILPELLKAFALKVGYDGPTQMHRDVMAFVHRHRCDIATALEDIGFKQHQESPKISTAQSDGMDYEERIRRWFVDDSFESGRMSPWWGKPSAELDRIHEESQGLDTNDIGFREDENGLRGPYTGDGDDHITSVKGVAEANNEEVPESWLQAYRDFIPGTEAYQWLVTRLQREFRLVPTEPNTIGSIGGAIMSSLPSAHKISRRISTQRCSARFELQWDIFHFFQTQEYPGLPDEVLEGIITLTGSSLDAQATTCAQYTHQTWPSTGETTLQLIKEVLKDGDGYLSSCKLSDGTTLSAWVDGSKFIAEASGVAVSVMEIGESLPGLELL</sequence>
<feature type="region of interest" description="Disordered" evidence="1">
    <location>
        <begin position="77"/>
        <end position="101"/>
    </location>
</feature>
<feature type="compositionally biased region" description="Low complexity" evidence="1">
    <location>
        <begin position="122"/>
        <end position="133"/>
    </location>
</feature>
<gene>
    <name evidence="2" type="ORF">CEP52_017103</name>
</gene>
<organism evidence="2 3">
    <name type="scientific">Fusarium oligoseptatum</name>
    <dbReference type="NCBI Taxonomy" id="2604345"/>
    <lineage>
        <taxon>Eukaryota</taxon>
        <taxon>Fungi</taxon>
        <taxon>Dikarya</taxon>
        <taxon>Ascomycota</taxon>
        <taxon>Pezizomycotina</taxon>
        <taxon>Sordariomycetes</taxon>
        <taxon>Hypocreomycetidae</taxon>
        <taxon>Hypocreales</taxon>
        <taxon>Nectriaceae</taxon>
        <taxon>Fusarium</taxon>
        <taxon>Fusarium solani species complex</taxon>
    </lineage>
</organism>
<evidence type="ECO:0000313" key="3">
    <source>
        <dbReference type="Proteomes" id="UP000287144"/>
    </source>
</evidence>
<comment type="caution">
    <text evidence="2">The sequence shown here is derived from an EMBL/GenBank/DDBJ whole genome shotgun (WGS) entry which is preliminary data.</text>
</comment>
<dbReference type="EMBL" id="NKCK01000444">
    <property type="protein sequence ID" value="RSL81851.1"/>
    <property type="molecule type" value="Genomic_DNA"/>
</dbReference>